<dbReference type="RefSeq" id="WP_050996033.1">
    <property type="nucleotide sequence ID" value="NZ_FMAE01000023.1"/>
</dbReference>
<dbReference type="Pfam" id="PF06568">
    <property type="entry name" value="YjiS-like"/>
    <property type="match status" value="1"/>
</dbReference>
<feature type="domain" description="YjiS-like" evidence="1">
    <location>
        <begin position="28"/>
        <end position="63"/>
    </location>
</feature>
<dbReference type="AlphaFoldDB" id="A0A1C3XIC0"/>
<evidence type="ECO:0000259" key="1">
    <source>
        <dbReference type="Pfam" id="PF06568"/>
    </source>
</evidence>
<dbReference type="EMBL" id="FMAE01000023">
    <property type="protein sequence ID" value="SCB51895.1"/>
    <property type="molecule type" value="Genomic_DNA"/>
</dbReference>
<accession>A0A1C3XIC0</accession>
<evidence type="ECO:0000313" key="3">
    <source>
        <dbReference type="Proteomes" id="UP000183174"/>
    </source>
</evidence>
<protein>
    <submittedName>
        <fullName evidence="2">Uncharacterized conserved protein YjiS, DUF1127 family</fullName>
    </submittedName>
</protein>
<reference evidence="2 3" key="1">
    <citation type="submission" date="2016-08" db="EMBL/GenBank/DDBJ databases">
        <authorList>
            <person name="Seilhamer J.J."/>
        </authorList>
    </citation>
    <scope>NUCLEOTIDE SEQUENCE [LARGE SCALE GENOMIC DNA]</scope>
    <source>
        <strain evidence="2 3">CCBAU 10071</strain>
    </source>
</reference>
<name>A0A1C3XIC0_9BRAD</name>
<sequence length="84" mass="9753">MSTNHVTGGTARLNLSIHPICAFFKQYWRTFQEERRRQKLRTALYALNDHYLKDIGISRGMIEHIGSNPTVDPRFVGRDYLESG</sequence>
<dbReference type="InterPro" id="IPR009506">
    <property type="entry name" value="YjiS-like"/>
</dbReference>
<evidence type="ECO:0000313" key="2">
    <source>
        <dbReference type="EMBL" id="SCB51895.1"/>
    </source>
</evidence>
<gene>
    <name evidence="2" type="ORF">GA0061099_102316</name>
</gene>
<dbReference type="Proteomes" id="UP000183174">
    <property type="component" value="Unassembled WGS sequence"/>
</dbReference>
<proteinExistence type="predicted"/>
<organism evidence="2 3">
    <name type="scientific">Bradyrhizobium yuanmingense</name>
    <dbReference type="NCBI Taxonomy" id="108015"/>
    <lineage>
        <taxon>Bacteria</taxon>
        <taxon>Pseudomonadati</taxon>
        <taxon>Pseudomonadota</taxon>
        <taxon>Alphaproteobacteria</taxon>
        <taxon>Hyphomicrobiales</taxon>
        <taxon>Nitrobacteraceae</taxon>
        <taxon>Bradyrhizobium</taxon>
    </lineage>
</organism>